<reference evidence="4" key="1">
    <citation type="submission" date="2018-12" db="EMBL/GenBank/DDBJ databases">
        <title>Tengunoibacter tsumagoiensis gen. nov., sp. nov., Dictyobacter kobayashii sp. nov., D. alpinus sp. nov., and D. joshuensis sp. nov. and description of Dictyobacteraceae fam. nov. within the order Ktedonobacterales isolated from Tengu-no-mugimeshi.</title>
        <authorList>
            <person name="Wang C.M."/>
            <person name="Zheng Y."/>
            <person name="Sakai Y."/>
            <person name="Toyoda A."/>
            <person name="Minakuchi Y."/>
            <person name="Abe K."/>
            <person name="Yokota A."/>
            <person name="Yabe S."/>
        </authorList>
    </citation>
    <scope>NUCLEOTIDE SEQUENCE [LARGE SCALE GENOMIC DNA]</scope>
    <source>
        <strain evidence="4">Uno11</strain>
    </source>
</reference>
<comment type="caution">
    <text evidence="3">The sequence shown here is derived from an EMBL/GenBank/DDBJ whole genome shotgun (WGS) entry which is preliminary data.</text>
</comment>
<keyword evidence="2" id="KW-0812">Transmembrane</keyword>
<dbReference type="EMBL" id="BIFS01000001">
    <property type="protein sequence ID" value="GCE19187.1"/>
    <property type="molecule type" value="Genomic_DNA"/>
</dbReference>
<feature type="transmembrane region" description="Helical" evidence="2">
    <location>
        <begin position="44"/>
        <end position="68"/>
    </location>
</feature>
<feature type="compositionally biased region" description="Pro residues" evidence="1">
    <location>
        <begin position="88"/>
        <end position="104"/>
    </location>
</feature>
<evidence type="ECO:0000313" key="3">
    <source>
        <dbReference type="EMBL" id="GCE19187.1"/>
    </source>
</evidence>
<feature type="transmembrane region" description="Helical" evidence="2">
    <location>
        <begin position="12"/>
        <end position="38"/>
    </location>
</feature>
<feature type="region of interest" description="Disordered" evidence="1">
    <location>
        <begin position="87"/>
        <end position="127"/>
    </location>
</feature>
<protein>
    <submittedName>
        <fullName evidence="3">Uncharacterized protein</fullName>
    </submittedName>
</protein>
<proteinExistence type="predicted"/>
<evidence type="ECO:0000256" key="2">
    <source>
        <dbReference type="SAM" id="Phobius"/>
    </source>
</evidence>
<sequence>MTPTQSQQFTTAVSAYLAIIGIISLISIVIALIIWWRIFSKAGYSGAMSILMLVPIANLVAICILAFGEWPIQRELNMLRQQVRSMPQYPPVNPQGPQYPPVNPQGPQFNPQAPGQNFQSGPQYPRY</sequence>
<accession>A0A402AJ91</accession>
<evidence type="ECO:0000256" key="1">
    <source>
        <dbReference type="SAM" id="MobiDB-lite"/>
    </source>
</evidence>
<dbReference type="RefSeq" id="WP_126551026.1">
    <property type="nucleotide sequence ID" value="NZ_BIFS01000001.1"/>
</dbReference>
<name>A0A402AJ91_9CHLR</name>
<keyword evidence="2" id="KW-1133">Transmembrane helix</keyword>
<gene>
    <name evidence="3" type="ORF">KDK_29870</name>
</gene>
<dbReference type="Proteomes" id="UP000287188">
    <property type="component" value="Unassembled WGS sequence"/>
</dbReference>
<keyword evidence="2" id="KW-0472">Membrane</keyword>
<keyword evidence="4" id="KW-1185">Reference proteome</keyword>
<evidence type="ECO:0000313" key="4">
    <source>
        <dbReference type="Proteomes" id="UP000287188"/>
    </source>
</evidence>
<dbReference type="OrthoDB" id="166624at2"/>
<dbReference type="AlphaFoldDB" id="A0A402AJ91"/>
<feature type="compositionally biased region" description="Polar residues" evidence="1">
    <location>
        <begin position="109"/>
        <end position="127"/>
    </location>
</feature>
<organism evidence="3 4">
    <name type="scientific">Dictyobacter kobayashii</name>
    <dbReference type="NCBI Taxonomy" id="2014872"/>
    <lineage>
        <taxon>Bacteria</taxon>
        <taxon>Bacillati</taxon>
        <taxon>Chloroflexota</taxon>
        <taxon>Ktedonobacteria</taxon>
        <taxon>Ktedonobacterales</taxon>
        <taxon>Dictyobacteraceae</taxon>
        <taxon>Dictyobacter</taxon>
    </lineage>
</organism>